<dbReference type="PANTHER" id="PTHR38011">
    <property type="entry name" value="DIHYDROFOLATE REDUCTASE FAMILY PROTEIN (AFU_ORTHOLOGUE AFUA_8G06820)"/>
    <property type="match status" value="1"/>
</dbReference>
<dbReference type="KEGG" id="psul:AU252_22265"/>
<dbReference type="Pfam" id="PF01872">
    <property type="entry name" value="RibD_C"/>
    <property type="match status" value="1"/>
</dbReference>
<accession>A0A0U3QEB3</accession>
<dbReference type="SUPFAM" id="SSF53597">
    <property type="entry name" value="Dihydrofolate reductase-like"/>
    <property type="match status" value="1"/>
</dbReference>
<dbReference type="PANTHER" id="PTHR38011:SF11">
    <property type="entry name" value="2,5-DIAMINO-6-RIBOSYLAMINO-4(3H)-PYRIMIDINONE 5'-PHOSPHATE REDUCTASE"/>
    <property type="match status" value="1"/>
</dbReference>
<reference evidence="2 3" key="1">
    <citation type="submission" date="2015-12" db="EMBL/GenBank/DDBJ databases">
        <authorList>
            <person name="Shamseldin A."/>
            <person name="Moawad H."/>
            <person name="Abd El-Rahim W.M."/>
            <person name="Sadowsky M.J."/>
        </authorList>
    </citation>
    <scope>NUCLEOTIDE SEQUENCE [LARGE SCALE GENOMIC DNA]</scope>
    <source>
        <strain evidence="2 3">Ar51</strain>
    </source>
</reference>
<feature type="domain" description="Bacterial bifunctional deaminase-reductase C-terminal" evidence="1">
    <location>
        <begin position="7"/>
        <end position="169"/>
    </location>
</feature>
<dbReference type="GO" id="GO:0008703">
    <property type="term" value="F:5-amino-6-(5-phosphoribosylamino)uracil reductase activity"/>
    <property type="evidence" value="ECO:0007669"/>
    <property type="project" value="InterPro"/>
</dbReference>
<dbReference type="RefSeq" id="WP_058932564.1">
    <property type="nucleotide sequence ID" value="NZ_CP013747.1"/>
</dbReference>
<dbReference type="InterPro" id="IPR002734">
    <property type="entry name" value="RibDG_C"/>
</dbReference>
<gene>
    <name evidence="2" type="ORF">AU252_22265</name>
</gene>
<dbReference type="STRING" id="121292.AU252_22265"/>
<dbReference type="EMBL" id="CP013747">
    <property type="protein sequence ID" value="ALV43562.1"/>
    <property type="molecule type" value="Genomic_DNA"/>
</dbReference>
<evidence type="ECO:0000259" key="1">
    <source>
        <dbReference type="Pfam" id="PF01872"/>
    </source>
</evidence>
<sequence length="179" mass="19361">MSTIFGGMAVSLDGYIRSESGDLSWLNDAMANNEDYGFEATERRTGAYVMGANTYREMAAMGGRGSAVPTYVLSHDETLTTGRNTHLYSGDLRDLVARIKPAVPEEKDICVFGGGQLITEFIELGLLDELAVAVVPVILGGGVPFFGRISEWKKLVLRECRSFPSGIVLLDYQLTGPTG</sequence>
<dbReference type="GO" id="GO:0009231">
    <property type="term" value="P:riboflavin biosynthetic process"/>
    <property type="evidence" value="ECO:0007669"/>
    <property type="project" value="InterPro"/>
</dbReference>
<dbReference type="InterPro" id="IPR050765">
    <property type="entry name" value="Riboflavin_Biosynth_HTPR"/>
</dbReference>
<evidence type="ECO:0000313" key="2">
    <source>
        <dbReference type="EMBL" id="ALV43562.1"/>
    </source>
</evidence>
<name>A0A0U3QEB3_9MICC</name>
<proteinExistence type="predicted"/>
<dbReference type="AlphaFoldDB" id="A0A0U3QEB3"/>
<evidence type="ECO:0000313" key="3">
    <source>
        <dbReference type="Proteomes" id="UP000065151"/>
    </source>
</evidence>
<dbReference type="InterPro" id="IPR024072">
    <property type="entry name" value="DHFR-like_dom_sf"/>
</dbReference>
<protein>
    <submittedName>
        <fullName evidence="2">Riboflavin biosynthesis protein RibD</fullName>
    </submittedName>
</protein>
<dbReference type="Gene3D" id="3.40.430.10">
    <property type="entry name" value="Dihydrofolate Reductase, subunit A"/>
    <property type="match status" value="1"/>
</dbReference>
<organism evidence="2">
    <name type="scientific">Pseudarthrobacter sulfonivorans</name>
    <dbReference type="NCBI Taxonomy" id="121292"/>
    <lineage>
        <taxon>Bacteria</taxon>
        <taxon>Bacillati</taxon>
        <taxon>Actinomycetota</taxon>
        <taxon>Actinomycetes</taxon>
        <taxon>Micrococcales</taxon>
        <taxon>Micrococcaceae</taxon>
        <taxon>Pseudarthrobacter</taxon>
    </lineage>
</organism>
<dbReference type="Proteomes" id="UP000065151">
    <property type="component" value="Chromosome"/>
</dbReference>